<dbReference type="InterPro" id="IPR036265">
    <property type="entry name" value="HIT-like_sf"/>
</dbReference>
<evidence type="ECO:0000313" key="6">
    <source>
        <dbReference type="Proteomes" id="UP000178230"/>
    </source>
</evidence>
<dbReference type="SUPFAM" id="SSF54197">
    <property type="entry name" value="HIT-like"/>
    <property type="match status" value="1"/>
</dbReference>
<evidence type="ECO:0000313" key="5">
    <source>
        <dbReference type="EMBL" id="OGF99149.1"/>
    </source>
</evidence>
<organism evidence="5 6">
    <name type="scientific">Candidatus Gottesmanbacteria bacterium RBG_13_37_7</name>
    <dbReference type="NCBI Taxonomy" id="1798369"/>
    <lineage>
        <taxon>Bacteria</taxon>
        <taxon>Candidatus Gottesmaniibacteriota</taxon>
    </lineage>
</organism>
<protein>
    <submittedName>
        <fullName evidence="5">Histidine triad nucleotide-binding protein</fullName>
    </submittedName>
</protein>
<gene>
    <name evidence="5" type="ORF">A2Y99_00685</name>
</gene>
<reference evidence="5 6" key="1">
    <citation type="journal article" date="2016" name="Nat. Commun.">
        <title>Thousands of microbial genomes shed light on interconnected biogeochemical processes in an aquifer system.</title>
        <authorList>
            <person name="Anantharaman K."/>
            <person name="Brown C.T."/>
            <person name="Hug L.A."/>
            <person name="Sharon I."/>
            <person name="Castelle C.J."/>
            <person name="Probst A.J."/>
            <person name="Thomas B.C."/>
            <person name="Singh A."/>
            <person name="Wilkins M.J."/>
            <person name="Karaoz U."/>
            <person name="Brodie E.L."/>
            <person name="Williams K.H."/>
            <person name="Hubbard S.S."/>
            <person name="Banfield J.F."/>
        </authorList>
    </citation>
    <scope>NUCLEOTIDE SEQUENCE [LARGE SCALE GENOMIC DNA]</scope>
</reference>
<dbReference type="Proteomes" id="UP000178230">
    <property type="component" value="Unassembled WGS sequence"/>
</dbReference>
<dbReference type="GO" id="GO:0003824">
    <property type="term" value="F:catalytic activity"/>
    <property type="evidence" value="ECO:0007669"/>
    <property type="project" value="InterPro"/>
</dbReference>
<comment type="caution">
    <text evidence="5">The sequence shown here is derived from an EMBL/GenBank/DDBJ whole genome shotgun (WGS) entry which is preliminary data.</text>
</comment>
<dbReference type="AlphaFoldDB" id="A0A1F5YG73"/>
<dbReference type="Pfam" id="PF01230">
    <property type="entry name" value="HIT"/>
    <property type="match status" value="1"/>
</dbReference>
<sequence>MSECLFCKIIKGEITAKIIYQDRENIAIYDIKPKSPVHVLVMPKKHITSLQEIDESDVEILGKVLVFVQKVASKLGIAQKGYKVVINNGAGSGQEIFHLHLHILGGWQKSTNWQV</sequence>
<dbReference type="InterPro" id="IPR011146">
    <property type="entry name" value="HIT-like"/>
</dbReference>
<dbReference type="PANTHER" id="PTHR23089">
    <property type="entry name" value="HISTIDINE TRIAD HIT PROTEIN"/>
    <property type="match status" value="1"/>
</dbReference>
<evidence type="ECO:0000256" key="2">
    <source>
        <dbReference type="PIRSR" id="PIRSR601310-3"/>
    </source>
</evidence>
<dbReference type="InterPro" id="IPR019808">
    <property type="entry name" value="Histidine_triad_CS"/>
</dbReference>
<dbReference type="CDD" id="cd01276">
    <property type="entry name" value="PKCI_related"/>
    <property type="match status" value="1"/>
</dbReference>
<dbReference type="Gene3D" id="3.30.428.10">
    <property type="entry name" value="HIT-like"/>
    <property type="match status" value="1"/>
</dbReference>
<evidence type="ECO:0000256" key="3">
    <source>
        <dbReference type="PROSITE-ProRule" id="PRU00464"/>
    </source>
</evidence>
<evidence type="ECO:0000259" key="4">
    <source>
        <dbReference type="PROSITE" id="PS51084"/>
    </source>
</evidence>
<dbReference type="InterPro" id="IPR001310">
    <property type="entry name" value="Histidine_triad_HIT"/>
</dbReference>
<dbReference type="PROSITE" id="PS51084">
    <property type="entry name" value="HIT_2"/>
    <property type="match status" value="1"/>
</dbReference>
<dbReference type="EMBL" id="MFIY01000070">
    <property type="protein sequence ID" value="OGF99149.1"/>
    <property type="molecule type" value="Genomic_DNA"/>
</dbReference>
<feature type="domain" description="HIT" evidence="4">
    <location>
        <begin position="5"/>
        <end position="113"/>
    </location>
</feature>
<name>A0A1F5YG73_9BACT</name>
<feature type="active site" description="Tele-AMP-histidine intermediate" evidence="1">
    <location>
        <position position="100"/>
    </location>
</feature>
<dbReference type="PRINTS" id="PR00332">
    <property type="entry name" value="HISTRIAD"/>
</dbReference>
<evidence type="ECO:0000256" key="1">
    <source>
        <dbReference type="PIRSR" id="PIRSR601310-1"/>
    </source>
</evidence>
<dbReference type="PROSITE" id="PS00892">
    <property type="entry name" value="HIT_1"/>
    <property type="match status" value="1"/>
</dbReference>
<proteinExistence type="predicted"/>
<accession>A0A1F5YG73</accession>
<feature type="short sequence motif" description="Histidine triad motif" evidence="2 3">
    <location>
        <begin position="98"/>
        <end position="102"/>
    </location>
</feature>